<dbReference type="Ensembl" id="ENSMPUT00000014288.1">
    <property type="protein sequence ID" value="ENSMPUP00000014064.1"/>
    <property type="gene ID" value="ENSMPUG00000014172.1"/>
</dbReference>
<feature type="compositionally biased region" description="Basic and acidic residues" evidence="1">
    <location>
        <begin position="134"/>
        <end position="146"/>
    </location>
</feature>
<dbReference type="InParanoid" id="M3YRV4"/>
<name>M3YRV4_MUSPF</name>
<organism evidence="2">
    <name type="scientific">Mustela putorius furo</name>
    <name type="common">European domestic ferret</name>
    <name type="synonym">Mustela furo</name>
    <dbReference type="NCBI Taxonomy" id="9669"/>
    <lineage>
        <taxon>Eukaryota</taxon>
        <taxon>Metazoa</taxon>
        <taxon>Chordata</taxon>
        <taxon>Craniata</taxon>
        <taxon>Vertebrata</taxon>
        <taxon>Euteleostomi</taxon>
        <taxon>Mammalia</taxon>
        <taxon>Eutheria</taxon>
        <taxon>Laurasiatheria</taxon>
        <taxon>Carnivora</taxon>
        <taxon>Caniformia</taxon>
        <taxon>Musteloidea</taxon>
        <taxon>Mustelidae</taxon>
        <taxon>Mustelinae</taxon>
        <taxon>Mustela</taxon>
    </lineage>
</organism>
<dbReference type="EMBL" id="AEYP01083930">
    <property type="status" value="NOT_ANNOTATED_CDS"/>
    <property type="molecule type" value="Genomic_DNA"/>
</dbReference>
<protein>
    <submittedName>
        <fullName evidence="2">Uncharacterized protein</fullName>
    </submittedName>
</protein>
<sequence>MLSSHWCHLPSHLAFALPRHRPGLVSPPACCTEPLLTASWGWCLTPARREWQWAPPWPPTRLSALCTHWYSQPPGAGPADGPREPGASARRGPGLGPGPGPGPLQSRSSHPRPFHPLQPPPPPWLPPCAAAPDRWARVKGRSERRPARPFAAAHPGSHCGDWAAGAMRRESSNLSSRPPRPPALRGHASDGEHLPSRFLKPS</sequence>
<dbReference type="HOGENOM" id="CLU_1354240_0_0_1"/>
<accession>M3YRV4</accession>
<feature type="compositionally biased region" description="Pro residues" evidence="1">
    <location>
        <begin position="114"/>
        <end position="126"/>
    </location>
</feature>
<dbReference type="EMBL" id="AEYP01083929">
    <property type="status" value="NOT_ANNOTATED_CDS"/>
    <property type="molecule type" value="Genomic_DNA"/>
</dbReference>
<reference evidence="2" key="1">
    <citation type="submission" date="2024-06" db="UniProtKB">
        <authorList>
            <consortium name="Ensembl"/>
        </authorList>
    </citation>
    <scope>IDENTIFICATION</scope>
</reference>
<proteinExistence type="predicted"/>
<evidence type="ECO:0000256" key="1">
    <source>
        <dbReference type="SAM" id="MobiDB-lite"/>
    </source>
</evidence>
<dbReference type="AlphaFoldDB" id="M3YRV4"/>
<feature type="region of interest" description="Disordered" evidence="1">
    <location>
        <begin position="73"/>
        <end position="202"/>
    </location>
</feature>
<evidence type="ECO:0000313" key="2">
    <source>
        <dbReference type="Ensembl" id="ENSMPUP00000014064.1"/>
    </source>
</evidence>